<comment type="similarity">
    <text evidence="1 2">Belongs to the peptidase C14A family.</text>
</comment>
<reference evidence="6" key="1">
    <citation type="submission" date="2020-04" db="EMBL/GenBank/DDBJ databases">
        <authorList>
            <person name="Neveu A P."/>
        </authorList>
    </citation>
    <scope>NUCLEOTIDE SEQUENCE</scope>
    <source>
        <tissue evidence="6">Whole embryo</tissue>
    </source>
</reference>
<dbReference type="InterPro" id="IPR002138">
    <property type="entry name" value="Pept_C14_p10"/>
</dbReference>
<evidence type="ECO:0000256" key="2">
    <source>
        <dbReference type="RuleBase" id="RU003971"/>
    </source>
</evidence>
<evidence type="ECO:0000259" key="5">
    <source>
        <dbReference type="PROSITE" id="PS50208"/>
    </source>
</evidence>
<evidence type="ECO:0000313" key="6">
    <source>
        <dbReference type="EMBL" id="CAB3262378.1"/>
    </source>
</evidence>
<dbReference type="PANTHER" id="PTHR22576:SF41">
    <property type="entry name" value="CASPASE 14, APOPTOSIS-RELATED CYSTEINE PEPTIDASE"/>
    <property type="match status" value="1"/>
</dbReference>
<proteinExistence type="evidence at transcript level"/>
<dbReference type="InterPro" id="IPR029030">
    <property type="entry name" value="Caspase-like_dom_sf"/>
</dbReference>
<gene>
    <name evidence="6" type="primary">LOC100179627-002</name>
</gene>
<sequence length="392" mass="44297">MKGKASCKMDSKQKRKCRADSTNSLRPRKKSNLSTSGNNPTTSTKHFTDPNDKKKRKIAKQEKTEIKQPGPSHNPVKDGQTSNPSTATQAGEDFCFSDTSNFTLNESSQVLSSPIGQGNDPTVRPAQQFRKSRALLLNNITCTGCNVRYGADRDSANLKNILEQLNFEVESHIDKRKEEMFHILREFTDSRKNEHAPMVLVFIGSHGHRDSANRDWFIDTNGEKISEEEVVNYFTPSNAPLIKKTTPKLFFFQFCRQIDREATQSDSIMGLEEPRTFEWLKKTTRSDTCIDTDRELVTSNPAQKYANMLFAFASAPGAAAIRNRNDGSWFVTALCKILIEHSLTEDLLSMLTMVNAAVMKKRGTVDNREVVQMCEVKSYLTEKVFMVPKESK</sequence>
<feature type="compositionally biased region" description="Polar residues" evidence="3">
    <location>
        <begin position="79"/>
        <end position="89"/>
    </location>
</feature>
<feature type="domain" description="Caspase family p10" evidence="4">
    <location>
        <begin position="306"/>
        <end position="388"/>
    </location>
</feature>
<dbReference type="Gene3D" id="3.40.50.1460">
    <property type="match status" value="1"/>
</dbReference>
<feature type="compositionally biased region" description="Polar residues" evidence="3">
    <location>
        <begin position="32"/>
        <end position="45"/>
    </location>
</feature>
<evidence type="ECO:0000256" key="3">
    <source>
        <dbReference type="SAM" id="MobiDB-lite"/>
    </source>
</evidence>
<dbReference type="PANTHER" id="PTHR22576">
    <property type="entry name" value="MUCOSA ASSOCIATED LYMPHOID TISSUE LYMPHOMA TRANSLOCATION PROTEIN 1/PARACASPASE"/>
    <property type="match status" value="1"/>
</dbReference>
<name>A0A6F9DGC3_9ASCI</name>
<dbReference type="PROSITE" id="PS50207">
    <property type="entry name" value="CASPASE_P10"/>
    <property type="match status" value="1"/>
</dbReference>
<dbReference type="GO" id="GO:0006508">
    <property type="term" value="P:proteolysis"/>
    <property type="evidence" value="ECO:0007669"/>
    <property type="project" value="InterPro"/>
</dbReference>
<feature type="region of interest" description="Disordered" evidence="3">
    <location>
        <begin position="1"/>
        <end position="92"/>
    </location>
</feature>
<dbReference type="SUPFAM" id="SSF52129">
    <property type="entry name" value="Caspase-like"/>
    <property type="match status" value="1"/>
</dbReference>
<dbReference type="InterPro" id="IPR001309">
    <property type="entry name" value="Pept_C14_p20"/>
</dbReference>
<dbReference type="PRINTS" id="PR00376">
    <property type="entry name" value="IL1BCENZYME"/>
</dbReference>
<dbReference type="Pfam" id="PF00656">
    <property type="entry name" value="Peptidase_C14"/>
    <property type="match status" value="1"/>
</dbReference>
<dbReference type="AlphaFoldDB" id="A0A6F9DGC3"/>
<organism evidence="6">
    <name type="scientific">Phallusia mammillata</name>
    <dbReference type="NCBI Taxonomy" id="59560"/>
    <lineage>
        <taxon>Eukaryota</taxon>
        <taxon>Metazoa</taxon>
        <taxon>Chordata</taxon>
        <taxon>Tunicata</taxon>
        <taxon>Ascidiacea</taxon>
        <taxon>Phlebobranchia</taxon>
        <taxon>Ascidiidae</taxon>
        <taxon>Phallusia</taxon>
    </lineage>
</organism>
<dbReference type="SMART" id="SM00115">
    <property type="entry name" value="CASc"/>
    <property type="match status" value="1"/>
</dbReference>
<dbReference type="InterPro" id="IPR011600">
    <property type="entry name" value="Pept_C14_caspase"/>
</dbReference>
<dbReference type="InterPro" id="IPR052039">
    <property type="entry name" value="Caspase-related_regulators"/>
</dbReference>
<dbReference type="EMBL" id="LR786652">
    <property type="protein sequence ID" value="CAB3262378.1"/>
    <property type="molecule type" value="mRNA"/>
</dbReference>
<dbReference type="PROSITE" id="PS50208">
    <property type="entry name" value="CASPASE_P20"/>
    <property type="match status" value="1"/>
</dbReference>
<evidence type="ECO:0000259" key="4">
    <source>
        <dbReference type="PROSITE" id="PS50207"/>
    </source>
</evidence>
<protein>
    <submittedName>
        <fullName evidence="6">Uncharacterized protein LOC100179627</fullName>
    </submittedName>
</protein>
<dbReference type="InterPro" id="IPR015917">
    <property type="entry name" value="Pept_C14A"/>
</dbReference>
<accession>A0A6F9DGC3</accession>
<evidence type="ECO:0000256" key="1">
    <source>
        <dbReference type="ARBA" id="ARBA00010134"/>
    </source>
</evidence>
<feature type="domain" description="Caspase family p20" evidence="5">
    <location>
        <begin position="130"/>
        <end position="256"/>
    </location>
</feature>
<dbReference type="GO" id="GO:0004197">
    <property type="term" value="F:cysteine-type endopeptidase activity"/>
    <property type="evidence" value="ECO:0007669"/>
    <property type="project" value="InterPro"/>
</dbReference>